<organism evidence="1 2">
    <name type="scientific">Pelomonas aquatica</name>
    <dbReference type="NCBI Taxonomy" id="431058"/>
    <lineage>
        <taxon>Bacteria</taxon>
        <taxon>Pseudomonadati</taxon>
        <taxon>Pseudomonadota</taxon>
        <taxon>Betaproteobacteria</taxon>
        <taxon>Burkholderiales</taxon>
        <taxon>Sphaerotilaceae</taxon>
        <taxon>Roseateles</taxon>
    </lineage>
</organism>
<dbReference type="Pfam" id="PF07963">
    <property type="entry name" value="N_methyl"/>
    <property type="match status" value="1"/>
</dbReference>
<dbReference type="InterPro" id="IPR012902">
    <property type="entry name" value="N_methyl_site"/>
</dbReference>
<evidence type="ECO:0000313" key="1">
    <source>
        <dbReference type="EMBL" id="MDR7297430.1"/>
    </source>
</evidence>
<reference evidence="1 2" key="1">
    <citation type="submission" date="2023-07" db="EMBL/GenBank/DDBJ databases">
        <title>Sorghum-associated microbial communities from plants grown in Nebraska, USA.</title>
        <authorList>
            <person name="Schachtman D."/>
        </authorList>
    </citation>
    <scope>NUCLEOTIDE SEQUENCE [LARGE SCALE GENOMIC DNA]</scope>
    <source>
        <strain evidence="1 2">BE310</strain>
    </source>
</reference>
<accession>A0ABU1Z9X4</accession>
<dbReference type="RefSeq" id="WP_310345625.1">
    <property type="nucleotide sequence ID" value="NZ_JAVDXQ010000004.1"/>
</dbReference>
<protein>
    <submittedName>
        <fullName evidence="1">Type IV pilus assembly protein PilW</fullName>
    </submittedName>
</protein>
<dbReference type="Pfam" id="PF16074">
    <property type="entry name" value="PilW"/>
    <property type="match status" value="1"/>
</dbReference>
<dbReference type="PROSITE" id="PS00409">
    <property type="entry name" value="PROKAR_NTER_METHYL"/>
    <property type="match status" value="1"/>
</dbReference>
<sequence>MMHRRMTVSRGFSLPELMVAMVIGLVLMLAVTTMVARQESVRRGVTSGNDLTGNAAYASYLLDREMRSAGAGFSQAVVQSYGCAVRVSLDSAQLLPATKPFPAPFAAVPPDYRLAPLIAFAGAGAHGSDVIAVAAGNSALSEAALPVVPRSAAPGELKLSNTLGMRAGDLLLLSQAGTGCMVQQLGNNFTGGPTQRATLGGRYAADTIDGLTITQFSTKPFVFVLGNVVGNQPRFQLLGIDADDTLVSYDLLQLRSEGVQPLAEGVVDMRALYGVDMARGGQDQVTEWVAPTASGFTAAALTDGTAVARENLRHILAVRVALVLRSDLAEKTDVTAGKLTLFSDLPAAVHQTYTVPAGSANQRYRVVEFTVPLRNVRDAR</sequence>
<gene>
    <name evidence="1" type="ORF">J2X16_002779</name>
</gene>
<comment type="caution">
    <text evidence="1">The sequence shown here is derived from an EMBL/GenBank/DDBJ whole genome shotgun (WGS) entry which is preliminary data.</text>
</comment>
<proteinExistence type="predicted"/>
<keyword evidence="2" id="KW-1185">Reference proteome</keyword>
<dbReference type="Proteomes" id="UP001180536">
    <property type="component" value="Unassembled WGS sequence"/>
</dbReference>
<dbReference type="InterPro" id="IPR032092">
    <property type="entry name" value="PilW"/>
</dbReference>
<evidence type="ECO:0000313" key="2">
    <source>
        <dbReference type="Proteomes" id="UP001180536"/>
    </source>
</evidence>
<dbReference type="NCBIfam" id="TIGR02532">
    <property type="entry name" value="IV_pilin_GFxxxE"/>
    <property type="match status" value="1"/>
</dbReference>
<name>A0ABU1Z9X4_9BURK</name>
<dbReference type="EMBL" id="JAVDXQ010000004">
    <property type="protein sequence ID" value="MDR7297430.1"/>
    <property type="molecule type" value="Genomic_DNA"/>
</dbReference>